<evidence type="ECO:0000259" key="5">
    <source>
        <dbReference type="Pfam" id="PF00135"/>
    </source>
</evidence>
<comment type="similarity">
    <text evidence="1">Belongs to the type-B carboxylesterase/lipase family.</text>
</comment>
<dbReference type="GO" id="GO:0005615">
    <property type="term" value="C:extracellular space"/>
    <property type="evidence" value="ECO:0007669"/>
    <property type="project" value="TreeGrafter"/>
</dbReference>
<dbReference type="GO" id="GO:0005886">
    <property type="term" value="C:plasma membrane"/>
    <property type="evidence" value="ECO:0007669"/>
    <property type="project" value="TreeGrafter"/>
</dbReference>
<keyword evidence="2" id="KW-0719">Serine esterase</keyword>
<evidence type="ECO:0000313" key="6">
    <source>
        <dbReference type="EMBL" id="SOQ43662.1"/>
    </source>
</evidence>
<dbReference type="EMBL" id="ODYU01004122">
    <property type="protein sequence ID" value="SOQ43662.1"/>
    <property type="molecule type" value="Genomic_DNA"/>
</dbReference>
<reference evidence="6" key="1">
    <citation type="submission" date="2016-07" db="EMBL/GenBank/DDBJ databases">
        <authorList>
            <person name="Bretaudeau A."/>
        </authorList>
    </citation>
    <scope>NUCLEOTIDE SEQUENCE</scope>
    <source>
        <strain evidence="6">Rice</strain>
        <tissue evidence="6">Whole body</tissue>
    </source>
</reference>
<dbReference type="InterPro" id="IPR002018">
    <property type="entry name" value="CarbesteraseB"/>
</dbReference>
<dbReference type="InterPro" id="IPR029058">
    <property type="entry name" value="AB_hydrolase_fold"/>
</dbReference>
<dbReference type="PANTHER" id="PTHR43918">
    <property type="entry name" value="ACETYLCHOLINESTERASE"/>
    <property type="match status" value="1"/>
</dbReference>
<dbReference type="AlphaFoldDB" id="A0A2H1VT56"/>
<dbReference type="PANTHER" id="PTHR43918:SF13">
    <property type="entry name" value="ACETYLCHOLINESTERASE"/>
    <property type="match status" value="1"/>
</dbReference>
<sequence>MRWKQCCNIAPWYGQIKPRCGFVWDAIRAQSKLGAFTTSTLSSELAICSSVQRTSTSLWGEWMGVMHGDEMEYVFGHPLNMSLQYHTRERDLAAHIMQSFTRFALTGKPHKPDEKWPLYSRSSPHYYTYTADGTSGPAGPRGPRASACAFWNDFLNKLNELEHMPCDGAVTGPYSSVAGTTLPIVLLTTLATTVAL</sequence>
<accession>A0A2H1VT56</accession>
<evidence type="ECO:0000256" key="2">
    <source>
        <dbReference type="ARBA" id="ARBA00022487"/>
    </source>
</evidence>
<dbReference type="InterPro" id="IPR050654">
    <property type="entry name" value="AChE-related_enzymes"/>
</dbReference>
<feature type="domain" description="Carboxylesterase type B" evidence="5">
    <location>
        <begin position="54"/>
        <end position="151"/>
    </location>
</feature>
<proteinExistence type="inferred from homology"/>
<dbReference type="Pfam" id="PF00135">
    <property type="entry name" value="COesterase"/>
    <property type="match status" value="1"/>
</dbReference>
<name>A0A2H1VT56_SPOFR</name>
<dbReference type="GO" id="GO:0003990">
    <property type="term" value="F:acetylcholinesterase activity"/>
    <property type="evidence" value="ECO:0007669"/>
    <property type="project" value="TreeGrafter"/>
</dbReference>
<dbReference type="GO" id="GO:0006581">
    <property type="term" value="P:acetylcholine catabolic process"/>
    <property type="evidence" value="ECO:0007669"/>
    <property type="project" value="TreeGrafter"/>
</dbReference>
<evidence type="ECO:0000256" key="1">
    <source>
        <dbReference type="ARBA" id="ARBA00005964"/>
    </source>
</evidence>
<dbReference type="Gene3D" id="3.40.50.1820">
    <property type="entry name" value="alpha/beta hydrolase"/>
    <property type="match status" value="1"/>
</dbReference>
<organism evidence="6">
    <name type="scientific">Spodoptera frugiperda</name>
    <name type="common">Fall armyworm</name>
    <dbReference type="NCBI Taxonomy" id="7108"/>
    <lineage>
        <taxon>Eukaryota</taxon>
        <taxon>Metazoa</taxon>
        <taxon>Ecdysozoa</taxon>
        <taxon>Arthropoda</taxon>
        <taxon>Hexapoda</taxon>
        <taxon>Insecta</taxon>
        <taxon>Pterygota</taxon>
        <taxon>Neoptera</taxon>
        <taxon>Endopterygota</taxon>
        <taxon>Lepidoptera</taxon>
        <taxon>Glossata</taxon>
        <taxon>Ditrysia</taxon>
        <taxon>Noctuoidea</taxon>
        <taxon>Noctuidae</taxon>
        <taxon>Amphipyrinae</taxon>
        <taxon>Spodoptera</taxon>
    </lineage>
</organism>
<keyword evidence="3" id="KW-0378">Hydrolase</keyword>
<keyword evidence="4" id="KW-0325">Glycoprotein</keyword>
<gene>
    <name evidence="6" type="ORF">SFRICE_016162</name>
</gene>
<dbReference type="SUPFAM" id="SSF53474">
    <property type="entry name" value="alpha/beta-Hydrolases"/>
    <property type="match status" value="1"/>
</dbReference>
<dbReference type="GO" id="GO:0019695">
    <property type="term" value="P:choline metabolic process"/>
    <property type="evidence" value="ECO:0007669"/>
    <property type="project" value="TreeGrafter"/>
</dbReference>
<protein>
    <submittedName>
        <fullName evidence="6">SFRICE_016162</fullName>
    </submittedName>
</protein>
<evidence type="ECO:0000256" key="3">
    <source>
        <dbReference type="ARBA" id="ARBA00022801"/>
    </source>
</evidence>
<evidence type="ECO:0000256" key="4">
    <source>
        <dbReference type="ARBA" id="ARBA00023180"/>
    </source>
</evidence>